<dbReference type="Proteomes" id="UP000290588">
    <property type="component" value="Unassembled WGS sequence"/>
</dbReference>
<dbReference type="Gene3D" id="1.10.1660.10">
    <property type="match status" value="1"/>
</dbReference>
<dbReference type="EMBL" id="CP032097">
    <property type="protein sequence ID" value="AXX94869.1"/>
    <property type="molecule type" value="Genomic_DNA"/>
</dbReference>
<name>A0A347U7P1_9BACT</name>
<proteinExistence type="predicted"/>
<evidence type="ECO:0000313" key="2">
    <source>
        <dbReference type="EMBL" id="AXX94869.1"/>
    </source>
</evidence>
<evidence type="ECO:0000313" key="3">
    <source>
        <dbReference type="EMBL" id="RXI30532.1"/>
    </source>
</evidence>
<dbReference type="RefSeq" id="WP_118917077.1">
    <property type="nucleotide sequence ID" value="NZ_CP032097.1"/>
</dbReference>
<dbReference type="Proteomes" id="UP000262582">
    <property type="component" value="Chromosome"/>
</dbReference>
<keyword evidence="4" id="KW-1185">Reference proteome</keyword>
<reference evidence="2 4" key="2">
    <citation type="submission" date="2018-08" db="EMBL/GenBank/DDBJ databases">
        <title>Complete genome of the Arcobacter ellisii type strain LMG 26155.</title>
        <authorList>
            <person name="Miller W.G."/>
            <person name="Yee E."/>
            <person name="Bono J.L."/>
        </authorList>
    </citation>
    <scope>NUCLEOTIDE SEQUENCE [LARGE SCALE GENOMIC DNA]</scope>
    <source>
        <strain evidence="2 4">LMG 26155</strain>
    </source>
</reference>
<sequence>MNQQLIDKYLSDIDELGFEKTLTLDSHDVAKILKVQTRTIVNWAKENIGPKCKKIGKSYLYTKRDVAKFLAQN</sequence>
<protein>
    <submittedName>
        <fullName evidence="2">DNA binding protein (HTH domain)</fullName>
    </submittedName>
</protein>
<accession>A0A347U7P1</accession>
<dbReference type="EMBL" id="NXIG01000006">
    <property type="protein sequence ID" value="RXI30532.1"/>
    <property type="molecule type" value="Genomic_DNA"/>
</dbReference>
<organism evidence="3 5">
    <name type="scientific">Arcobacter ellisii</name>
    <dbReference type="NCBI Taxonomy" id="913109"/>
    <lineage>
        <taxon>Bacteria</taxon>
        <taxon>Pseudomonadati</taxon>
        <taxon>Campylobacterota</taxon>
        <taxon>Epsilonproteobacteria</taxon>
        <taxon>Campylobacterales</taxon>
        <taxon>Arcobacteraceae</taxon>
        <taxon>Arcobacter</taxon>
    </lineage>
</organism>
<dbReference type="InterPro" id="IPR009061">
    <property type="entry name" value="DNA-bd_dom_put_sf"/>
</dbReference>
<dbReference type="SUPFAM" id="SSF46955">
    <property type="entry name" value="Putative DNA-binding domain"/>
    <property type="match status" value="1"/>
</dbReference>
<dbReference type="InterPro" id="IPR041657">
    <property type="entry name" value="HTH_17"/>
</dbReference>
<evidence type="ECO:0000313" key="5">
    <source>
        <dbReference type="Proteomes" id="UP000290588"/>
    </source>
</evidence>
<gene>
    <name evidence="2" type="ORF">AELL_1201</name>
    <name evidence="3" type="ORF">CP962_07125</name>
</gene>
<dbReference type="KEGG" id="aell:AELL_1201"/>
<reference evidence="3 5" key="1">
    <citation type="submission" date="2017-09" db="EMBL/GenBank/DDBJ databases">
        <title>Genomics of the genus Arcobacter.</title>
        <authorList>
            <person name="Perez-Cataluna A."/>
            <person name="Figueras M.J."/>
            <person name="Salas-Masso N."/>
        </authorList>
    </citation>
    <scope>NUCLEOTIDE SEQUENCE [LARGE SCALE GENOMIC DNA]</scope>
    <source>
        <strain evidence="3 5">CECT 7837</strain>
    </source>
</reference>
<dbReference type="Pfam" id="PF12728">
    <property type="entry name" value="HTH_17"/>
    <property type="match status" value="1"/>
</dbReference>
<evidence type="ECO:0000313" key="4">
    <source>
        <dbReference type="Proteomes" id="UP000262582"/>
    </source>
</evidence>
<evidence type="ECO:0000259" key="1">
    <source>
        <dbReference type="Pfam" id="PF12728"/>
    </source>
</evidence>
<dbReference type="OrthoDB" id="5347260at2"/>
<feature type="domain" description="Helix-turn-helix" evidence="1">
    <location>
        <begin position="24"/>
        <end position="73"/>
    </location>
</feature>
<dbReference type="AlphaFoldDB" id="A0A347U7P1"/>